<protein>
    <recommendedName>
        <fullName evidence="4">Homeobox domain-containing protein</fullName>
    </recommendedName>
</protein>
<evidence type="ECO:0000313" key="2">
    <source>
        <dbReference type="EMBL" id="VEL12585.1"/>
    </source>
</evidence>
<dbReference type="Proteomes" id="UP000784294">
    <property type="component" value="Unassembled WGS sequence"/>
</dbReference>
<comment type="caution">
    <text evidence="2">The sequence shown here is derived from an EMBL/GenBank/DDBJ whole genome shotgun (WGS) entry which is preliminary data.</text>
</comment>
<dbReference type="OrthoDB" id="3137333at2759"/>
<reference evidence="2" key="1">
    <citation type="submission" date="2018-11" db="EMBL/GenBank/DDBJ databases">
        <authorList>
            <consortium name="Pathogen Informatics"/>
        </authorList>
    </citation>
    <scope>NUCLEOTIDE SEQUENCE</scope>
</reference>
<dbReference type="SUPFAM" id="SSF46689">
    <property type="entry name" value="Homeodomain-like"/>
    <property type="match status" value="1"/>
</dbReference>
<accession>A0A3S5B3Z4</accession>
<evidence type="ECO:0000313" key="3">
    <source>
        <dbReference type="Proteomes" id="UP000784294"/>
    </source>
</evidence>
<feature type="region of interest" description="Disordered" evidence="1">
    <location>
        <begin position="97"/>
        <end position="150"/>
    </location>
</feature>
<name>A0A3S5B3Z4_9PLAT</name>
<evidence type="ECO:0000256" key="1">
    <source>
        <dbReference type="SAM" id="MobiDB-lite"/>
    </source>
</evidence>
<feature type="compositionally biased region" description="Pro residues" evidence="1">
    <location>
        <begin position="117"/>
        <end position="136"/>
    </location>
</feature>
<sequence length="158" mass="17337">MMRLSVALPASPTGHPSESLTGCTGKSGITLLVNLLQQRGIVKIWFQNHRYKMKRARQEEKAARLLGNDANQNGCYGSGLGLGRDVTETRGYLSYTRGHNRILSRADAETPDTPTMTPSPSPSPTPTPTPTPPSSPHFPQARLKNGKEDNFFWHPSIL</sequence>
<dbReference type="Gene3D" id="1.10.10.60">
    <property type="entry name" value="Homeodomain-like"/>
    <property type="match status" value="1"/>
</dbReference>
<dbReference type="CDD" id="cd00086">
    <property type="entry name" value="homeodomain"/>
    <property type="match status" value="1"/>
</dbReference>
<keyword evidence="3" id="KW-1185">Reference proteome</keyword>
<organism evidence="2 3">
    <name type="scientific">Protopolystoma xenopodis</name>
    <dbReference type="NCBI Taxonomy" id="117903"/>
    <lineage>
        <taxon>Eukaryota</taxon>
        <taxon>Metazoa</taxon>
        <taxon>Spiralia</taxon>
        <taxon>Lophotrochozoa</taxon>
        <taxon>Platyhelminthes</taxon>
        <taxon>Monogenea</taxon>
        <taxon>Polyopisthocotylea</taxon>
        <taxon>Polystomatidea</taxon>
        <taxon>Polystomatidae</taxon>
        <taxon>Protopolystoma</taxon>
    </lineage>
</organism>
<dbReference type="InterPro" id="IPR001356">
    <property type="entry name" value="HD"/>
</dbReference>
<gene>
    <name evidence="2" type="ORF">PXEA_LOCUS6025</name>
</gene>
<dbReference type="EMBL" id="CAAALY010015194">
    <property type="protein sequence ID" value="VEL12585.1"/>
    <property type="molecule type" value="Genomic_DNA"/>
</dbReference>
<dbReference type="GO" id="GO:0003677">
    <property type="term" value="F:DNA binding"/>
    <property type="evidence" value="ECO:0007669"/>
    <property type="project" value="InterPro"/>
</dbReference>
<dbReference type="AlphaFoldDB" id="A0A3S5B3Z4"/>
<evidence type="ECO:0008006" key="4">
    <source>
        <dbReference type="Google" id="ProtNLM"/>
    </source>
</evidence>
<proteinExistence type="predicted"/>
<dbReference type="InterPro" id="IPR009057">
    <property type="entry name" value="Homeodomain-like_sf"/>
</dbReference>
<feature type="region of interest" description="Disordered" evidence="1">
    <location>
        <begin position="1"/>
        <end position="21"/>
    </location>
</feature>